<dbReference type="InterPro" id="IPR029052">
    <property type="entry name" value="Metallo-depent_PP-like"/>
</dbReference>
<dbReference type="PANTHER" id="PTHR11668">
    <property type="entry name" value="SERINE/THREONINE PROTEIN PHOSPHATASE"/>
    <property type="match status" value="1"/>
</dbReference>
<keyword evidence="3" id="KW-0479">Metal-binding</keyword>
<feature type="domain" description="Serine/threonine specific protein phosphatases" evidence="7">
    <location>
        <begin position="24"/>
        <end position="191"/>
    </location>
</feature>
<evidence type="ECO:0000313" key="8">
    <source>
        <dbReference type="EMBL" id="PNY06852.1"/>
    </source>
</evidence>
<evidence type="ECO:0000313" key="9">
    <source>
        <dbReference type="Proteomes" id="UP000236291"/>
    </source>
</evidence>
<name>A0A2K3NV02_TRIPR</name>
<evidence type="ECO:0000256" key="1">
    <source>
        <dbReference type="ARBA" id="ARBA00001936"/>
    </source>
</evidence>
<evidence type="ECO:0000256" key="2">
    <source>
        <dbReference type="ARBA" id="ARBA00013081"/>
    </source>
</evidence>
<comment type="caution">
    <text evidence="8">The sequence shown here is derived from an EMBL/GenBank/DDBJ whole genome shotgun (WGS) entry which is preliminary data.</text>
</comment>
<dbReference type="EMBL" id="ASHM01001540">
    <property type="protein sequence ID" value="PNY06852.1"/>
    <property type="molecule type" value="Genomic_DNA"/>
</dbReference>
<dbReference type="PANTHER" id="PTHR11668:SF416">
    <property type="entry name" value="SERINE_THREONINE-PROTEIN PHOSPHATASE"/>
    <property type="match status" value="1"/>
</dbReference>
<dbReference type="PRINTS" id="PR00114">
    <property type="entry name" value="STPHPHTASE"/>
</dbReference>
<dbReference type="Pfam" id="PF16891">
    <property type="entry name" value="STPPase_N"/>
    <property type="match status" value="1"/>
</dbReference>
<dbReference type="STRING" id="57577.A0A2K3NV02"/>
<dbReference type="Pfam" id="PF00149">
    <property type="entry name" value="Metallophos"/>
    <property type="match status" value="2"/>
</dbReference>
<dbReference type="InterPro" id="IPR004843">
    <property type="entry name" value="Calcineurin-like_PHP"/>
</dbReference>
<evidence type="ECO:0000259" key="7">
    <source>
        <dbReference type="SMART" id="SM00156"/>
    </source>
</evidence>
<evidence type="ECO:0000256" key="3">
    <source>
        <dbReference type="ARBA" id="ARBA00022723"/>
    </source>
</evidence>
<dbReference type="Proteomes" id="UP000236291">
    <property type="component" value="Unassembled WGS sequence"/>
</dbReference>
<evidence type="ECO:0000256" key="6">
    <source>
        <dbReference type="ARBA" id="ARBA00023211"/>
    </source>
</evidence>
<dbReference type="GO" id="GO:0005634">
    <property type="term" value="C:nucleus"/>
    <property type="evidence" value="ECO:0007669"/>
    <property type="project" value="TreeGrafter"/>
</dbReference>
<comment type="cofactor">
    <cofactor evidence="1">
        <name>Mn(2+)</name>
        <dbReference type="ChEBI" id="CHEBI:29035"/>
    </cofactor>
</comment>
<keyword evidence="6" id="KW-0464">Manganese</keyword>
<reference evidence="8 9" key="2">
    <citation type="journal article" date="2017" name="Front. Plant Sci.">
        <title>Gene Classification and Mining of Molecular Markers Useful in Red Clover (Trifolium pratense) Breeding.</title>
        <authorList>
            <person name="Istvanek J."/>
            <person name="Dluhosova J."/>
            <person name="Dluhos P."/>
            <person name="Patkova L."/>
            <person name="Nedelnik J."/>
            <person name="Repkova J."/>
        </authorList>
    </citation>
    <scope>NUCLEOTIDE SEQUENCE [LARGE SCALE GENOMIC DNA]</scope>
    <source>
        <strain evidence="9">cv. Tatra</strain>
        <tissue evidence="8">Young leaves</tissue>
    </source>
</reference>
<dbReference type="InterPro" id="IPR031675">
    <property type="entry name" value="STPPase_N"/>
</dbReference>
<dbReference type="SUPFAM" id="SSF56300">
    <property type="entry name" value="Metallo-dependent phosphatases"/>
    <property type="match status" value="1"/>
</dbReference>
<dbReference type="GO" id="GO:0004722">
    <property type="term" value="F:protein serine/threonine phosphatase activity"/>
    <property type="evidence" value="ECO:0007669"/>
    <property type="project" value="UniProtKB-EC"/>
</dbReference>
<dbReference type="Gene3D" id="3.60.21.10">
    <property type="match status" value="2"/>
</dbReference>
<reference evidence="8 9" key="1">
    <citation type="journal article" date="2014" name="Am. J. Bot.">
        <title>Genome assembly and annotation for red clover (Trifolium pratense; Fabaceae).</title>
        <authorList>
            <person name="Istvanek J."/>
            <person name="Jaros M."/>
            <person name="Krenek A."/>
            <person name="Repkova J."/>
        </authorList>
    </citation>
    <scope>NUCLEOTIDE SEQUENCE [LARGE SCALE GENOMIC DNA]</scope>
    <source>
        <strain evidence="9">cv. Tatra</strain>
        <tissue evidence="8">Young leaves</tissue>
    </source>
</reference>
<dbReference type="InterPro" id="IPR050341">
    <property type="entry name" value="PP1_catalytic_subunit"/>
</dbReference>
<keyword evidence="5" id="KW-0904">Protein phosphatase</keyword>
<protein>
    <recommendedName>
        <fullName evidence="2">protein-serine/threonine phosphatase</fullName>
        <ecNumber evidence="2">3.1.3.16</ecNumber>
    </recommendedName>
</protein>
<evidence type="ECO:0000256" key="4">
    <source>
        <dbReference type="ARBA" id="ARBA00022801"/>
    </source>
</evidence>
<evidence type="ECO:0000256" key="5">
    <source>
        <dbReference type="ARBA" id="ARBA00022912"/>
    </source>
</evidence>
<proteinExistence type="predicted"/>
<dbReference type="GO" id="GO:0046872">
    <property type="term" value="F:metal ion binding"/>
    <property type="evidence" value="ECO:0007669"/>
    <property type="project" value="UniProtKB-KW"/>
</dbReference>
<sequence>MEGLDGIIERLLEAKNNRGKRIQLGESEIRNLCIKAKEVFLNQPNLLELEAPINICGDIHGQYPDLLRLFEYGGFPPDSNYLFLGDYVDRGKQMIDDKILCMHGGLSPDMESLNQIKAIERPLDVPDQGLLCDLLWADPDTEIKGWGENDRGVSYTFGPDKVDEFLKKHDLDLICRAHQVNYCYSPLRTQLSI</sequence>
<dbReference type="SMART" id="SM00156">
    <property type="entry name" value="PP2Ac"/>
    <property type="match status" value="1"/>
</dbReference>
<dbReference type="GO" id="GO:0005737">
    <property type="term" value="C:cytoplasm"/>
    <property type="evidence" value="ECO:0007669"/>
    <property type="project" value="TreeGrafter"/>
</dbReference>
<organism evidence="8 9">
    <name type="scientific">Trifolium pratense</name>
    <name type="common">Red clover</name>
    <dbReference type="NCBI Taxonomy" id="57577"/>
    <lineage>
        <taxon>Eukaryota</taxon>
        <taxon>Viridiplantae</taxon>
        <taxon>Streptophyta</taxon>
        <taxon>Embryophyta</taxon>
        <taxon>Tracheophyta</taxon>
        <taxon>Spermatophyta</taxon>
        <taxon>Magnoliopsida</taxon>
        <taxon>eudicotyledons</taxon>
        <taxon>Gunneridae</taxon>
        <taxon>Pentapetalae</taxon>
        <taxon>rosids</taxon>
        <taxon>fabids</taxon>
        <taxon>Fabales</taxon>
        <taxon>Fabaceae</taxon>
        <taxon>Papilionoideae</taxon>
        <taxon>50 kb inversion clade</taxon>
        <taxon>NPAAA clade</taxon>
        <taxon>Hologalegina</taxon>
        <taxon>IRL clade</taxon>
        <taxon>Trifolieae</taxon>
        <taxon>Trifolium</taxon>
    </lineage>
</organism>
<dbReference type="EC" id="3.1.3.16" evidence="2"/>
<gene>
    <name evidence="8" type="ORF">L195_g003331</name>
</gene>
<dbReference type="AlphaFoldDB" id="A0A2K3NV02"/>
<dbReference type="InterPro" id="IPR006186">
    <property type="entry name" value="Ser/Thr-sp_prot-phosphatase"/>
</dbReference>
<keyword evidence="4" id="KW-0378">Hydrolase</keyword>
<accession>A0A2K3NV02</accession>